<proteinExistence type="inferred from homology"/>
<dbReference type="STRING" id="5486.A0A367XQV8"/>
<dbReference type="GO" id="GO:0098717">
    <property type="term" value="P:pantothenate import across plasma membrane"/>
    <property type="evidence" value="ECO:0007669"/>
    <property type="project" value="TreeGrafter"/>
</dbReference>
<reference evidence="8 9" key="1">
    <citation type="submission" date="2018-06" db="EMBL/GenBank/DDBJ databases">
        <title>Whole genome sequencing of Candida tropicalis (genome annotated by CSBL at Korea University).</title>
        <authorList>
            <person name="Ahn J."/>
        </authorList>
    </citation>
    <scope>NUCLEOTIDE SEQUENCE [LARGE SCALE GENOMIC DNA]</scope>
    <source>
        <strain evidence="8 9">ATCC 20962</strain>
    </source>
</reference>
<sequence>MTKILQPLRAVRRVVWGDPPSNPVERRYLFKLDVFVLSYVCLLYWINYLSRANLLNAYVSGMQEDLNMKGNEFNLINTCFSIGYIVAMIPHNLILLKVRPRFWLSFCAFAWGVLTLSLYKVTSYKQICVIRFFVAVFESVTFAGTHLILGSYYDEELLPMRTAIFTSSGLLGSLFSGVLQAAIYKNMDGHNGIRGWRWLFIIDFIITLPIVIFGLLCFPDEPQVSKPFYFTAEEHEIALAKKLSKPATHDEFSWSIIRRVLTKWHWYLFSFVWVLGGENESFVSNSLLALWLKYKDYTVEQRNHYPMGLYAVGVISTLGLAVYLLSVGKGRGHWIMGIVIGIFVIISAIIHAARPHDTAAVFVSQYLSAISFAGQTVFFSWANVICASDLQERAIVLASMNMFSNAVNAWWSLLFYAADTVPEFKKGCWALLATGIASIVVVVVIRVLQAREGGVVEEVIQEDTELDKPMKV</sequence>
<feature type="transmembrane region" description="Helical" evidence="7">
    <location>
        <begin position="359"/>
        <end position="382"/>
    </location>
</feature>
<dbReference type="PANTHER" id="PTHR43791">
    <property type="entry name" value="PERMEASE-RELATED"/>
    <property type="match status" value="1"/>
</dbReference>
<evidence type="ECO:0000256" key="3">
    <source>
        <dbReference type="ARBA" id="ARBA00022692"/>
    </source>
</evidence>
<dbReference type="InterPro" id="IPR011701">
    <property type="entry name" value="MFS"/>
</dbReference>
<keyword evidence="3 7" id="KW-0812">Transmembrane</keyword>
<dbReference type="AlphaFoldDB" id="A0A367XQV8"/>
<evidence type="ECO:0000256" key="2">
    <source>
        <dbReference type="ARBA" id="ARBA00022448"/>
    </source>
</evidence>
<comment type="similarity">
    <text evidence="6">Belongs to the major facilitator superfamily. Allantoate permease family.</text>
</comment>
<evidence type="ECO:0000256" key="1">
    <source>
        <dbReference type="ARBA" id="ARBA00004141"/>
    </source>
</evidence>
<organism evidence="8 9">
    <name type="scientific">Candida viswanathii</name>
    <dbReference type="NCBI Taxonomy" id="5486"/>
    <lineage>
        <taxon>Eukaryota</taxon>
        <taxon>Fungi</taxon>
        <taxon>Dikarya</taxon>
        <taxon>Ascomycota</taxon>
        <taxon>Saccharomycotina</taxon>
        <taxon>Pichiomycetes</taxon>
        <taxon>Debaryomycetaceae</taxon>
        <taxon>Candida/Lodderomyces clade</taxon>
        <taxon>Candida</taxon>
    </lineage>
</organism>
<keyword evidence="4 7" id="KW-1133">Transmembrane helix</keyword>
<dbReference type="EMBL" id="QLNQ01000029">
    <property type="protein sequence ID" value="RCK56013.1"/>
    <property type="molecule type" value="Genomic_DNA"/>
</dbReference>
<feature type="transmembrane region" description="Helical" evidence="7">
    <location>
        <begin position="196"/>
        <end position="218"/>
    </location>
</feature>
<feature type="transmembrane region" description="Helical" evidence="7">
    <location>
        <begin position="334"/>
        <end position="353"/>
    </location>
</feature>
<evidence type="ECO:0000256" key="6">
    <source>
        <dbReference type="ARBA" id="ARBA00037968"/>
    </source>
</evidence>
<accession>A0A367XQV8</accession>
<evidence type="ECO:0000256" key="5">
    <source>
        <dbReference type="ARBA" id="ARBA00023136"/>
    </source>
</evidence>
<protein>
    <submittedName>
        <fullName evidence="8">Pantothenate transporter FEN2</fullName>
    </submittedName>
</protein>
<feature type="transmembrane region" description="Helical" evidence="7">
    <location>
        <begin position="266"/>
        <end position="292"/>
    </location>
</feature>
<comment type="caution">
    <text evidence="8">The sequence shown here is derived from an EMBL/GenBank/DDBJ whole genome shotgun (WGS) entry which is preliminary data.</text>
</comment>
<keyword evidence="5 7" id="KW-0472">Membrane</keyword>
<dbReference type="FunFam" id="1.20.1250.20:FF:000065">
    <property type="entry name" value="Putative MFS pantothenate transporter"/>
    <property type="match status" value="1"/>
</dbReference>
<feature type="transmembrane region" description="Helical" evidence="7">
    <location>
        <begin position="394"/>
        <end position="417"/>
    </location>
</feature>
<keyword evidence="2" id="KW-0813">Transport</keyword>
<feature type="transmembrane region" description="Helical" evidence="7">
    <location>
        <begin position="75"/>
        <end position="95"/>
    </location>
</feature>
<name>A0A367XQV8_9ASCO</name>
<dbReference type="GO" id="GO:0005886">
    <property type="term" value="C:plasma membrane"/>
    <property type="evidence" value="ECO:0007669"/>
    <property type="project" value="TreeGrafter"/>
</dbReference>
<evidence type="ECO:0000256" key="7">
    <source>
        <dbReference type="SAM" id="Phobius"/>
    </source>
</evidence>
<evidence type="ECO:0000313" key="8">
    <source>
        <dbReference type="EMBL" id="RCK56013.1"/>
    </source>
</evidence>
<dbReference type="InterPro" id="IPR036259">
    <property type="entry name" value="MFS_trans_sf"/>
</dbReference>
<dbReference type="GO" id="GO:0015233">
    <property type="term" value="F:pantothenate transmembrane transporter activity"/>
    <property type="evidence" value="ECO:0007669"/>
    <property type="project" value="TreeGrafter"/>
</dbReference>
<evidence type="ECO:0000313" key="9">
    <source>
        <dbReference type="Proteomes" id="UP000253472"/>
    </source>
</evidence>
<gene>
    <name evidence="8" type="primary">FEN2</name>
    <name evidence="8" type="ORF">Cantr_05822</name>
</gene>
<feature type="transmembrane region" description="Helical" evidence="7">
    <location>
        <begin position="164"/>
        <end position="184"/>
    </location>
</feature>
<dbReference type="OrthoDB" id="3639251at2759"/>
<dbReference type="SUPFAM" id="SSF103473">
    <property type="entry name" value="MFS general substrate transporter"/>
    <property type="match status" value="1"/>
</dbReference>
<comment type="subcellular location">
    <subcellularLocation>
        <location evidence="1">Membrane</location>
        <topology evidence="1">Multi-pass membrane protein</topology>
    </subcellularLocation>
</comment>
<dbReference type="PANTHER" id="PTHR43791:SF4">
    <property type="entry name" value="PANTOTHENATE TRANSPORTER FEN2"/>
    <property type="match status" value="1"/>
</dbReference>
<keyword evidence="9" id="KW-1185">Reference proteome</keyword>
<feature type="transmembrane region" description="Helical" evidence="7">
    <location>
        <begin position="131"/>
        <end position="152"/>
    </location>
</feature>
<dbReference type="Pfam" id="PF07690">
    <property type="entry name" value="MFS_1"/>
    <property type="match status" value="1"/>
</dbReference>
<evidence type="ECO:0000256" key="4">
    <source>
        <dbReference type="ARBA" id="ARBA00022989"/>
    </source>
</evidence>
<feature type="transmembrane region" description="Helical" evidence="7">
    <location>
        <begin position="307"/>
        <end position="327"/>
    </location>
</feature>
<feature type="transmembrane region" description="Helical" evidence="7">
    <location>
        <begin position="429"/>
        <end position="448"/>
    </location>
</feature>
<feature type="transmembrane region" description="Helical" evidence="7">
    <location>
        <begin position="102"/>
        <end position="119"/>
    </location>
</feature>
<dbReference type="Gene3D" id="1.20.1250.20">
    <property type="entry name" value="MFS general substrate transporter like domains"/>
    <property type="match status" value="1"/>
</dbReference>
<dbReference type="Proteomes" id="UP000253472">
    <property type="component" value="Unassembled WGS sequence"/>
</dbReference>